<dbReference type="InterPro" id="IPR048307">
    <property type="entry name" value="STT3_N"/>
</dbReference>
<dbReference type="InterPro" id="IPR001611">
    <property type="entry name" value="Leu-rich_rpt"/>
</dbReference>
<accession>A0A5J5B0E2</accession>
<keyword evidence="6" id="KW-1133">Transmembrane helix</keyword>
<dbReference type="GO" id="GO:0016020">
    <property type="term" value="C:membrane"/>
    <property type="evidence" value="ECO:0007669"/>
    <property type="project" value="UniProtKB-SubCell"/>
</dbReference>
<feature type="transmembrane region" description="Helical" evidence="6">
    <location>
        <begin position="84"/>
        <end position="104"/>
    </location>
</feature>
<keyword evidence="6" id="KW-0472">Membrane</keyword>
<dbReference type="Pfam" id="PF00560">
    <property type="entry name" value="LRR_1"/>
    <property type="match status" value="2"/>
</dbReference>
<organism evidence="8 9">
    <name type="scientific">Nyssa sinensis</name>
    <dbReference type="NCBI Taxonomy" id="561372"/>
    <lineage>
        <taxon>Eukaryota</taxon>
        <taxon>Viridiplantae</taxon>
        <taxon>Streptophyta</taxon>
        <taxon>Embryophyta</taxon>
        <taxon>Tracheophyta</taxon>
        <taxon>Spermatophyta</taxon>
        <taxon>Magnoliopsida</taxon>
        <taxon>eudicotyledons</taxon>
        <taxon>Gunneridae</taxon>
        <taxon>Pentapetalae</taxon>
        <taxon>asterids</taxon>
        <taxon>Cornales</taxon>
        <taxon>Nyssaceae</taxon>
        <taxon>Nyssa</taxon>
    </lineage>
</organism>
<name>A0A5J5B0E2_9ASTE</name>
<evidence type="ECO:0000256" key="4">
    <source>
        <dbReference type="ARBA" id="ARBA00022737"/>
    </source>
</evidence>
<sequence length="318" mass="34301">MSCGTGLTSRVGTRYAASLAALSTQVSCSPPLSFTGFCNSSSSPSTFANIDRHWSWLHREAVNTGSLAWALASPSGYFDMVSAWGGYVFIINLIPLNAMVLLITGRSNFSGSLKTSLVPPELTKLSLFQGLWLQCNALKGVIPENVYDLKIFSCSITGSLVQFHLAVSKLELLSYLDRSGSKLNGSILESMAKLCHLMLFDLSHNHLTGSILGSMIASLKSMQICFNLLYNFLVGSIPDGLGMLEMVQAIDISNNNLSGSIPRTLESCKNLFSLDLSGNKLFGPTPGNTLSQINMLRSLNLSSNQLYGEIPKNLANLP</sequence>
<keyword evidence="2" id="KW-0433">Leucine-rich repeat</keyword>
<dbReference type="SUPFAM" id="SSF52058">
    <property type="entry name" value="L domain-like"/>
    <property type="match status" value="1"/>
</dbReference>
<dbReference type="InterPro" id="IPR032675">
    <property type="entry name" value="LRR_dom_sf"/>
</dbReference>
<keyword evidence="9" id="KW-1185">Reference proteome</keyword>
<evidence type="ECO:0000313" key="9">
    <source>
        <dbReference type="Proteomes" id="UP000325577"/>
    </source>
</evidence>
<dbReference type="InterPro" id="IPR051716">
    <property type="entry name" value="Plant_RL_S/T_kinase"/>
</dbReference>
<dbReference type="OrthoDB" id="1748906at2759"/>
<dbReference type="EMBL" id="CM018041">
    <property type="protein sequence ID" value="KAA8534711.1"/>
    <property type="molecule type" value="Genomic_DNA"/>
</dbReference>
<evidence type="ECO:0000256" key="6">
    <source>
        <dbReference type="SAM" id="Phobius"/>
    </source>
</evidence>
<keyword evidence="5" id="KW-0675">Receptor</keyword>
<dbReference type="PANTHER" id="PTHR48053:SF71">
    <property type="entry name" value="LEUCINE RICH REPEAT FAMILY PROTEIN, EXPRESSED"/>
    <property type="match status" value="1"/>
</dbReference>
<keyword evidence="4" id="KW-0677">Repeat</keyword>
<dbReference type="Gene3D" id="3.80.10.10">
    <property type="entry name" value="Ribonuclease Inhibitor"/>
    <property type="match status" value="1"/>
</dbReference>
<evidence type="ECO:0000256" key="1">
    <source>
        <dbReference type="ARBA" id="ARBA00004479"/>
    </source>
</evidence>
<dbReference type="AlphaFoldDB" id="A0A5J5B0E2"/>
<dbReference type="Pfam" id="PF02516">
    <property type="entry name" value="STT3"/>
    <property type="match status" value="1"/>
</dbReference>
<evidence type="ECO:0000313" key="8">
    <source>
        <dbReference type="EMBL" id="KAA8534711.1"/>
    </source>
</evidence>
<dbReference type="Proteomes" id="UP000325577">
    <property type="component" value="Linkage Group LG18"/>
</dbReference>
<reference evidence="8 9" key="1">
    <citation type="submission" date="2019-09" db="EMBL/GenBank/DDBJ databases">
        <title>A chromosome-level genome assembly of the Chinese tupelo Nyssa sinensis.</title>
        <authorList>
            <person name="Yang X."/>
            <person name="Kang M."/>
            <person name="Yang Y."/>
            <person name="Xiong H."/>
            <person name="Wang M."/>
            <person name="Zhang Z."/>
            <person name="Wang Z."/>
            <person name="Wu H."/>
            <person name="Ma T."/>
            <person name="Liu J."/>
            <person name="Xi Z."/>
        </authorList>
    </citation>
    <scope>NUCLEOTIDE SEQUENCE [LARGE SCALE GENOMIC DNA]</scope>
    <source>
        <strain evidence="8">J267</strain>
        <tissue evidence="8">Leaf</tissue>
    </source>
</reference>
<keyword evidence="3" id="KW-0732">Signal</keyword>
<evidence type="ECO:0000256" key="2">
    <source>
        <dbReference type="ARBA" id="ARBA00022614"/>
    </source>
</evidence>
<keyword evidence="6" id="KW-0812">Transmembrane</keyword>
<dbReference type="FunFam" id="3.80.10.10:FF:000383">
    <property type="entry name" value="Leucine-rich repeat receptor protein kinase EMS1"/>
    <property type="match status" value="1"/>
</dbReference>
<dbReference type="UniPathway" id="UPA00378"/>
<feature type="domain" description="Oligosaccharyl transferase STT3 N-terminal" evidence="7">
    <location>
        <begin position="57"/>
        <end position="122"/>
    </location>
</feature>
<evidence type="ECO:0000259" key="7">
    <source>
        <dbReference type="Pfam" id="PF02516"/>
    </source>
</evidence>
<proteinExistence type="predicted"/>
<comment type="subcellular location">
    <subcellularLocation>
        <location evidence="1">Membrane</location>
        <topology evidence="1">Single-pass type I membrane protein</topology>
    </subcellularLocation>
</comment>
<protein>
    <recommendedName>
        <fullName evidence="7">Oligosaccharyl transferase STT3 N-terminal domain-containing protein</fullName>
    </recommendedName>
</protein>
<evidence type="ECO:0000256" key="3">
    <source>
        <dbReference type="ARBA" id="ARBA00022729"/>
    </source>
</evidence>
<gene>
    <name evidence="8" type="ORF">F0562_032228</name>
</gene>
<dbReference type="PANTHER" id="PTHR48053">
    <property type="entry name" value="LEUCINE RICH REPEAT FAMILY PROTEIN, EXPRESSED"/>
    <property type="match status" value="1"/>
</dbReference>
<evidence type="ECO:0000256" key="5">
    <source>
        <dbReference type="ARBA" id="ARBA00023170"/>
    </source>
</evidence>